<dbReference type="VEuPathDB" id="PlasmoDB:C922_05499"/>
<feature type="compositionally biased region" description="Basic and acidic residues" evidence="1">
    <location>
        <begin position="220"/>
        <end position="237"/>
    </location>
</feature>
<feature type="region of interest" description="Disordered" evidence="1">
    <location>
        <begin position="1"/>
        <end position="237"/>
    </location>
</feature>
<dbReference type="RefSeq" id="XP_008819292.1">
    <property type="nucleotide sequence ID" value="XM_008821070.1"/>
</dbReference>
<evidence type="ECO:0000256" key="1">
    <source>
        <dbReference type="SAM" id="MobiDB-lite"/>
    </source>
</evidence>
<feature type="compositionally biased region" description="Polar residues" evidence="1">
    <location>
        <begin position="123"/>
        <end position="134"/>
    </location>
</feature>
<feature type="compositionally biased region" description="Low complexity" evidence="1">
    <location>
        <begin position="92"/>
        <end position="112"/>
    </location>
</feature>
<protein>
    <submittedName>
        <fullName evidence="2">Uncharacterized protein</fullName>
    </submittedName>
</protein>
<gene>
    <name evidence="2" type="ORF">C922_05499</name>
</gene>
<evidence type="ECO:0000313" key="2">
    <source>
        <dbReference type="EMBL" id="EUD64118.1"/>
    </source>
</evidence>
<reference evidence="2 3" key="1">
    <citation type="submission" date="2013-02" db="EMBL/GenBank/DDBJ databases">
        <title>The Genome Sequence of Plasmodium inui San Antonio 1.</title>
        <authorList>
            <consortium name="The Broad Institute Genome Sequencing Platform"/>
            <consortium name="The Broad Institute Genome Sequencing Center for Infectious Disease"/>
            <person name="Neafsey D."/>
            <person name="Cheeseman I."/>
            <person name="Volkman S."/>
            <person name="Adams J."/>
            <person name="Walker B."/>
            <person name="Young S.K."/>
            <person name="Zeng Q."/>
            <person name="Gargeya S."/>
            <person name="Fitzgerald M."/>
            <person name="Haas B."/>
            <person name="Abouelleil A."/>
            <person name="Alvarado L."/>
            <person name="Arachchi H.M."/>
            <person name="Berlin A.M."/>
            <person name="Chapman S.B."/>
            <person name="Dewar J."/>
            <person name="Goldberg J."/>
            <person name="Griggs A."/>
            <person name="Gujja S."/>
            <person name="Hansen M."/>
            <person name="Howarth C."/>
            <person name="Imamovic A."/>
            <person name="Larimer J."/>
            <person name="McCowan C."/>
            <person name="Murphy C."/>
            <person name="Neiman D."/>
            <person name="Pearson M."/>
            <person name="Priest M."/>
            <person name="Roberts A."/>
            <person name="Saif S."/>
            <person name="Shea T."/>
            <person name="Sisk P."/>
            <person name="Sykes S."/>
            <person name="Wortman J."/>
            <person name="Nusbaum C."/>
            <person name="Birren B."/>
        </authorList>
    </citation>
    <scope>NUCLEOTIDE SEQUENCE [LARGE SCALE GENOMIC DNA]</scope>
    <source>
        <strain evidence="2 3">San Antonio 1</strain>
    </source>
</reference>
<feature type="compositionally biased region" description="Polar residues" evidence="1">
    <location>
        <begin position="43"/>
        <end position="53"/>
    </location>
</feature>
<feature type="compositionally biased region" description="Polar residues" evidence="1">
    <location>
        <begin position="207"/>
        <end position="219"/>
    </location>
</feature>
<evidence type="ECO:0000313" key="3">
    <source>
        <dbReference type="Proteomes" id="UP000030640"/>
    </source>
</evidence>
<proteinExistence type="predicted"/>
<feature type="compositionally biased region" description="Basic residues" evidence="1">
    <location>
        <begin position="190"/>
        <end position="206"/>
    </location>
</feature>
<sequence>MSQGKQPPKKIMEARNRQKKRKSGLKQKEKINDAFLEERSHSGHTQTLETTPTAGPISRQGKTRNAAPEAVSNGRGGRKEAVSLRMFRGSFSKTPNPKTSSNSTRNTSTKSTKTQRRRDPHLSPQSSLVSTEEQLISKATLANEAGTHGNPEQSERTKAISGQEYRISRRLFQHIGGTKNRGRAEDSKGKKLGNSRQKYRKHRSKRQLQPNQHHPQTVISRDRETDGILEQRSRNPS</sequence>
<dbReference type="GeneID" id="20040773"/>
<organism evidence="2 3">
    <name type="scientific">Plasmodium inui San Antonio 1</name>
    <dbReference type="NCBI Taxonomy" id="1237626"/>
    <lineage>
        <taxon>Eukaryota</taxon>
        <taxon>Sar</taxon>
        <taxon>Alveolata</taxon>
        <taxon>Apicomplexa</taxon>
        <taxon>Aconoidasida</taxon>
        <taxon>Haemosporida</taxon>
        <taxon>Plasmodiidae</taxon>
        <taxon>Plasmodium</taxon>
        <taxon>Plasmodium (Plasmodium)</taxon>
    </lineage>
</organism>
<name>W6ZXT8_9APIC</name>
<feature type="compositionally biased region" description="Basic and acidic residues" evidence="1">
    <location>
        <begin position="26"/>
        <end position="41"/>
    </location>
</feature>
<dbReference type="EMBL" id="KI965542">
    <property type="protein sequence ID" value="EUD64118.1"/>
    <property type="molecule type" value="Genomic_DNA"/>
</dbReference>
<accession>W6ZXT8</accession>
<dbReference type="Proteomes" id="UP000030640">
    <property type="component" value="Unassembled WGS sequence"/>
</dbReference>
<keyword evidence="3" id="KW-1185">Reference proteome</keyword>
<dbReference type="AlphaFoldDB" id="W6ZXT8"/>